<dbReference type="KEGG" id="tak:Tharo_2300"/>
<dbReference type="Pfam" id="PF12156">
    <property type="entry name" value="ATPase-cat_bd"/>
    <property type="match status" value="1"/>
</dbReference>
<evidence type="ECO:0000256" key="3">
    <source>
        <dbReference type="ARBA" id="ARBA00022448"/>
    </source>
</evidence>
<dbReference type="CDD" id="cd00371">
    <property type="entry name" value="HMA"/>
    <property type="match status" value="1"/>
</dbReference>
<dbReference type="InterPro" id="IPR023299">
    <property type="entry name" value="ATPase_P-typ_cyto_dom_N"/>
</dbReference>
<dbReference type="InterPro" id="IPR036412">
    <property type="entry name" value="HAD-like_sf"/>
</dbReference>
<evidence type="ECO:0000256" key="15">
    <source>
        <dbReference type="RuleBase" id="RU362081"/>
    </source>
</evidence>
<dbReference type="GO" id="GO:0005507">
    <property type="term" value="F:copper ion binding"/>
    <property type="evidence" value="ECO:0007669"/>
    <property type="project" value="TreeGrafter"/>
</dbReference>
<evidence type="ECO:0000256" key="7">
    <source>
        <dbReference type="ARBA" id="ARBA00022723"/>
    </source>
</evidence>
<proteinExistence type="inferred from homology"/>
<dbReference type="OrthoDB" id="8521954at2"/>
<dbReference type="PANTHER" id="PTHR43520">
    <property type="entry name" value="ATP7, ISOFORM B"/>
    <property type="match status" value="1"/>
</dbReference>
<dbReference type="InterPro" id="IPR001757">
    <property type="entry name" value="P_typ_ATPase"/>
</dbReference>
<dbReference type="RefSeq" id="WP_107221346.1">
    <property type="nucleotide sequence ID" value="NZ_CP028339.1"/>
</dbReference>
<comment type="subcellular location">
    <subcellularLocation>
        <location evidence="1">Cell membrane</location>
        <topology evidence="1">Multi-pass membrane protein</topology>
    </subcellularLocation>
</comment>
<feature type="transmembrane region" description="Helical" evidence="15">
    <location>
        <begin position="226"/>
        <end position="247"/>
    </location>
</feature>
<dbReference type="PROSITE" id="PS01229">
    <property type="entry name" value="COF_2"/>
    <property type="match status" value="1"/>
</dbReference>
<dbReference type="SFLD" id="SFLDF00027">
    <property type="entry name" value="p-type_atpase"/>
    <property type="match status" value="1"/>
</dbReference>
<keyword evidence="4 15" id="KW-1003">Cell membrane</keyword>
<evidence type="ECO:0000256" key="1">
    <source>
        <dbReference type="ARBA" id="ARBA00004651"/>
    </source>
</evidence>
<dbReference type="InterPro" id="IPR006121">
    <property type="entry name" value="HMA_dom"/>
</dbReference>
<dbReference type="GO" id="GO:0016887">
    <property type="term" value="F:ATP hydrolysis activity"/>
    <property type="evidence" value="ECO:0007669"/>
    <property type="project" value="InterPro"/>
</dbReference>
<dbReference type="Pfam" id="PF00702">
    <property type="entry name" value="Hydrolase"/>
    <property type="match status" value="1"/>
</dbReference>
<evidence type="ECO:0000313" key="17">
    <source>
        <dbReference type="EMBL" id="AVR89198.1"/>
    </source>
</evidence>
<keyword evidence="14 15" id="KW-0472">Membrane</keyword>
<keyword evidence="5" id="KW-0597">Phosphoprotein</keyword>
<feature type="transmembrane region" description="Helical" evidence="15">
    <location>
        <begin position="287"/>
        <end position="305"/>
    </location>
</feature>
<organism evidence="17 18">
    <name type="scientific">Thauera aromatica K172</name>
    <dbReference type="NCBI Taxonomy" id="44139"/>
    <lineage>
        <taxon>Bacteria</taxon>
        <taxon>Pseudomonadati</taxon>
        <taxon>Pseudomonadota</taxon>
        <taxon>Betaproteobacteria</taxon>
        <taxon>Rhodocyclales</taxon>
        <taxon>Zoogloeaceae</taxon>
        <taxon>Thauera</taxon>
    </lineage>
</organism>
<dbReference type="Gene3D" id="1.20.1110.10">
    <property type="entry name" value="Calcium-transporting ATPase, transmembrane domain"/>
    <property type="match status" value="1"/>
</dbReference>
<name>A0A2R4BPD4_THAAR</name>
<dbReference type="InterPro" id="IPR027256">
    <property type="entry name" value="P-typ_ATPase_IB"/>
</dbReference>
<feature type="transmembrane region" description="Helical" evidence="15">
    <location>
        <begin position="191"/>
        <end position="214"/>
    </location>
</feature>
<dbReference type="EMBL" id="CP028339">
    <property type="protein sequence ID" value="AVR89198.1"/>
    <property type="molecule type" value="Genomic_DNA"/>
</dbReference>
<dbReference type="Gene3D" id="3.40.50.1000">
    <property type="entry name" value="HAD superfamily/HAD-like"/>
    <property type="match status" value="1"/>
</dbReference>
<evidence type="ECO:0000256" key="9">
    <source>
        <dbReference type="ARBA" id="ARBA00022840"/>
    </source>
</evidence>
<keyword evidence="9 15" id="KW-0067">ATP-binding</keyword>
<dbReference type="GO" id="GO:0055070">
    <property type="term" value="P:copper ion homeostasis"/>
    <property type="evidence" value="ECO:0007669"/>
    <property type="project" value="TreeGrafter"/>
</dbReference>
<dbReference type="PRINTS" id="PR00119">
    <property type="entry name" value="CATATPASE"/>
</dbReference>
<evidence type="ECO:0000256" key="12">
    <source>
        <dbReference type="ARBA" id="ARBA00022989"/>
    </source>
</evidence>
<dbReference type="Gene3D" id="2.70.150.10">
    <property type="entry name" value="Calcium-transporting ATPase, cytoplasmic transduction domain A"/>
    <property type="match status" value="1"/>
</dbReference>
<keyword evidence="12 15" id="KW-1133">Transmembrane helix</keyword>
<dbReference type="InterPro" id="IPR008250">
    <property type="entry name" value="ATPase_P-typ_transduc_dom_A_sf"/>
</dbReference>
<evidence type="ECO:0000256" key="4">
    <source>
        <dbReference type="ARBA" id="ARBA00022475"/>
    </source>
</evidence>
<dbReference type="AlphaFoldDB" id="A0A2R4BPD4"/>
<evidence type="ECO:0000256" key="2">
    <source>
        <dbReference type="ARBA" id="ARBA00006024"/>
    </source>
</evidence>
<dbReference type="InterPro" id="IPR036163">
    <property type="entry name" value="HMA_dom_sf"/>
</dbReference>
<dbReference type="GO" id="GO:0005524">
    <property type="term" value="F:ATP binding"/>
    <property type="evidence" value="ECO:0007669"/>
    <property type="project" value="UniProtKB-UniRule"/>
</dbReference>
<feature type="transmembrane region" description="Helical" evidence="15">
    <location>
        <begin position="443"/>
        <end position="465"/>
    </location>
</feature>
<dbReference type="InterPro" id="IPR023298">
    <property type="entry name" value="ATPase_P-typ_TM_dom_sf"/>
</dbReference>
<sequence length="834" mass="89672">MTTAELPVAAADAADDRDCYHCGLPVPSATQHFVRVDGAPRRMCCVGCEAVAQSIVDNGLSDYYRHRDAMPERRREAMPAELQELGLFDHPDFQKSFVRPVGEQEREAALILEGITCAACVWLNENHVARLPGVSAIQINYATRRARVRWDERRIKLSDILAAVRAIGYRAYPYDAERSEQIAGRERRSMLWRLFVAGFGMMQVMMYAFPAYVAGDGELTPDIELLLRWASLVLTLPVVSYSAAPFFQRAWRDVCLRRLGMDVPVALGVGSAFLASLWATLTHGPEVYYDSVTMFVFFLLGGRYLEMLARQKAVRGVEELGKALPSFAERLAGWPERTDAERVPTVQLAAGDVVRVRPGEAVPADGVVVEGEGEVNEALLTGESMPVPKEVGDTLTGGSINVSSPLLLRVEQVGDATRLGAIRRLMERAASERPRIATQADRVAGYFIVTLLVLAGATAIGWYLIDPARALWVSVSVLVVACPCALSLATPTALTVATDALARMGVLVTRGHAIETLAKANHFVFDKTGTLTLGRMRLEEVRVLGGGDESALRALAAAIEEGSEHPVAVGLREAARGLALPSVARLKAETGKGVQGWVDGECWWLGRPDHVAACAGLVPPSELAELAARGGTVVALASPVGWQALFRLADGLRAEAAVLVSRLAREQSRMSVLSGDAQPVVAGVADTLGIADARGGMSPQDKQGRIVHLQREPGTVVAMIGDGVNDAPVLAQAHVSVAMGGGTDLARNEADIVLLNENLASLGRGIDLARKTLRVIRQNLWWSFAYNFTSVPLAMAGLVTPWMAGVGMAASSLLVVLNALRLQRTAALPNLCRE</sequence>
<feature type="transmembrane region" description="Helical" evidence="15">
    <location>
        <begin position="259"/>
        <end position="281"/>
    </location>
</feature>
<feature type="transmembrane region" description="Helical" evidence="15">
    <location>
        <begin position="802"/>
        <end position="820"/>
    </location>
</feature>
<evidence type="ECO:0000256" key="11">
    <source>
        <dbReference type="ARBA" id="ARBA00022967"/>
    </source>
</evidence>
<feature type="transmembrane region" description="Helical" evidence="15">
    <location>
        <begin position="780"/>
        <end position="796"/>
    </location>
</feature>
<dbReference type="Gene3D" id="3.40.1110.10">
    <property type="entry name" value="Calcium-transporting ATPase, cytoplasmic domain N"/>
    <property type="match status" value="1"/>
</dbReference>
<dbReference type="NCBIfam" id="TIGR01511">
    <property type="entry name" value="ATPase-IB1_Cu"/>
    <property type="match status" value="1"/>
</dbReference>
<keyword evidence="13" id="KW-0406">Ion transport</keyword>
<feature type="domain" description="HMA" evidence="16">
    <location>
        <begin position="106"/>
        <end position="172"/>
    </location>
</feature>
<dbReference type="InterPro" id="IPR021993">
    <property type="entry name" value="ATPase-cat-bd"/>
</dbReference>
<evidence type="ECO:0000313" key="18">
    <source>
        <dbReference type="Proteomes" id="UP000241885"/>
    </source>
</evidence>
<evidence type="ECO:0000259" key="16">
    <source>
        <dbReference type="PROSITE" id="PS50846"/>
    </source>
</evidence>
<keyword evidence="6 15" id="KW-0812">Transmembrane</keyword>
<dbReference type="SUPFAM" id="SSF56784">
    <property type="entry name" value="HAD-like"/>
    <property type="match status" value="1"/>
</dbReference>
<dbReference type="SUPFAM" id="SSF81665">
    <property type="entry name" value="Calcium ATPase, transmembrane domain M"/>
    <property type="match status" value="1"/>
</dbReference>
<dbReference type="NCBIfam" id="TIGR01525">
    <property type="entry name" value="ATPase-IB_hvy"/>
    <property type="match status" value="1"/>
</dbReference>
<keyword evidence="7 15" id="KW-0479">Metal-binding</keyword>
<reference evidence="17 18" key="1">
    <citation type="submission" date="2018-03" db="EMBL/GenBank/DDBJ databases">
        <title>Complete genome sequence of Thauera aromatica, a model organism for studying aromatic compound degradation under denitrifying conditions.</title>
        <authorList>
            <person name="Lo H.-Y."/>
            <person name="Goris T."/>
            <person name="Boll M."/>
            <person name="Mueller J.A."/>
        </authorList>
    </citation>
    <scope>NUCLEOTIDE SEQUENCE [LARGE SCALE GENOMIC DNA]</scope>
    <source>
        <strain evidence="17 18">K172</strain>
    </source>
</reference>
<dbReference type="PROSITE" id="PS50846">
    <property type="entry name" value="HMA_2"/>
    <property type="match status" value="1"/>
</dbReference>
<dbReference type="Pfam" id="PF00122">
    <property type="entry name" value="E1-E2_ATPase"/>
    <property type="match status" value="1"/>
</dbReference>
<evidence type="ECO:0000256" key="5">
    <source>
        <dbReference type="ARBA" id="ARBA00022553"/>
    </source>
</evidence>
<protein>
    <submittedName>
        <fullName evidence="17">Cytochrome c oxidase biogenesis protein CcoI</fullName>
        <ecNumber evidence="17">3.6.3.4</ecNumber>
    </submittedName>
</protein>
<dbReference type="Pfam" id="PF00403">
    <property type="entry name" value="HMA"/>
    <property type="match status" value="1"/>
</dbReference>
<dbReference type="InterPro" id="IPR044492">
    <property type="entry name" value="P_typ_ATPase_HD_dom"/>
</dbReference>
<dbReference type="InterPro" id="IPR059000">
    <property type="entry name" value="ATPase_P-type_domA"/>
</dbReference>
<evidence type="ECO:0000256" key="8">
    <source>
        <dbReference type="ARBA" id="ARBA00022741"/>
    </source>
</evidence>
<dbReference type="SUPFAM" id="SSF81653">
    <property type="entry name" value="Calcium ATPase, transduction domain A"/>
    <property type="match status" value="1"/>
</dbReference>
<keyword evidence="17" id="KW-0378">Hydrolase</keyword>
<feature type="transmembrane region" description="Helical" evidence="15">
    <location>
        <begin position="471"/>
        <end position="494"/>
    </location>
</feature>
<comment type="similarity">
    <text evidence="2 15">Belongs to the cation transport ATPase (P-type) (TC 3.A.3) family. Type IB subfamily.</text>
</comment>
<dbReference type="SFLD" id="SFLDS00003">
    <property type="entry name" value="Haloacid_Dehalogenase"/>
    <property type="match status" value="1"/>
</dbReference>
<accession>A0A2R4BPD4</accession>
<evidence type="ECO:0000256" key="13">
    <source>
        <dbReference type="ARBA" id="ARBA00023065"/>
    </source>
</evidence>
<keyword evidence="3" id="KW-0813">Transport</keyword>
<dbReference type="SUPFAM" id="SSF55008">
    <property type="entry name" value="HMA, heavy metal-associated domain"/>
    <property type="match status" value="1"/>
</dbReference>
<dbReference type="NCBIfam" id="TIGR01494">
    <property type="entry name" value="ATPase_P-type"/>
    <property type="match status" value="2"/>
</dbReference>
<keyword evidence="8 15" id="KW-0547">Nucleotide-binding</keyword>
<dbReference type="CDD" id="cd02079">
    <property type="entry name" value="P-type_ATPase_HM"/>
    <property type="match status" value="1"/>
</dbReference>
<dbReference type="Gene3D" id="3.30.70.100">
    <property type="match status" value="1"/>
</dbReference>
<dbReference type="InterPro" id="IPR023214">
    <property type="entry name" value="HAD_sf"/>
</dbReference>
<gene>
    <name evidence="17" type="ORF">Tharo_2300</name>
</gene>
<keyword evidence="10" id="KW-0460">Magnesium</keyword>
<dbReference type="GO" id="GO:0043682">
    <property type="term" value="F:P-type divalent copper transporter activity"/>
    <property type="evidence" value="ECO:0007669"/>
    <property type="project" value="TreeGrafter"/>
</dbReference>
<dbReference type="Proteomes" id="UP000241885">
    <property type="component" value="Chromosome"/>
</dbReference>
<evidence type="ECO:0000256" key="6">
    <source>
        <dbReference type="ARBA" id="ARBA00022692"/>
    </source>
</evidence>
<dbReference type="PANTHER" id="PTHR43520:SF5">
    <property type="entry name" value="CATION-TRANSPORTING P-TYPE ATPASE-RELATED"/>
    <property type="match status" value="1"/>
</dbReference>
<evidence type="ECO:0000256" key="10">
    <source>
        <dbReference type="ARBA" id="ARBA00022842"/>
    </source>
</evidence>
<dbReference type="GO" id="GO:0005886">
    <property type="term" value="C:plasma membrane"/>
    <property type="evidence" value="ECO:0007669"/>
    <property type="project" value="UniProtKB-SubCell"/>
</dbReference>
<evidence type="ECO:0000256" key="14">
    <source>
        <dbReference type="ARBA" id="ARBA00023136"/>
    </source>
</evidence>
<dbReference type="PROSITE" id="PS00154">
    <property type="entry name" value="ATPASE_E1_E2"/>
    <property type="match status" value="1"/>
</dbReference>
<keyword evidence="11" id="KW-1278">Translocase</keyword>
<dbReference type="EC" id="3.6.3.4" evidence="17"/>
<dbReference type="SFLD" id="SFLDG00002">
    <property type="entry name" value="C1.7:_P-type_atpase_like"/>
    <property type="match status" value="1"/>
</dbReference>
<dbReference type="InterPro" id="IPR018303">
    <property type="entry name" value="ATPase_P-typ_P_site"/>
</dbReference>
<keyword evidence="18" id="KW-1185">Reference proteome</keyword>